<sequence>MKKVGIILLVFTLLAGCSLIPQINEQGSKDPDQVNPSKDLALVLKPNEQAVEYKGKPVVQACDIITVDDLEKVGLSLEVPFFALDRVYFDGEGKGELETPRGHRPSMNTNECKYVVRGKDSVIVEVYEPSYTSQSQLDYEMEYNFDAIPDIEGVKAYAYNNEDIREYRLQHDSLTVDINFNFLDVDEKREKQLLPIVAKRLTQLEGNPTGPIRAEYESDLFSADFVNGCDYIKNEDFQNLFGEDAGPLVSEQISSSVRQLLDAKDTYYYIEHRCARGFERFSGEMKLLSIETESHVDAQSAAGTFKGMKEAETNPAIGNELQEINPIGDESYYSESEDGIWRIKFRQGRVIVGMSFVDTELNSTTEQKIERLTPIAQAVAERMKDL</sequence>
<dbReference type="RefSeq" id="WP_107726934.1">
    <property type="nucleotide sequence ID" value="NZ_PZZP01000001.1"/>
</dbReference>
<dbReference type="EMBL" id="PZZP01000001">
    <property type="protein sequence ID" value="PTM59724.1"/>
    <property type="molecule type" value="Genomic_DNA"/>
</dbReference>
<name>A0A2T4ZCV5_9BACL</name>
<feature type="chain" id="PRO_5038960781" evidence="1">
    <location>
        <begin position="24"/>
        <end position="386"/>
    </location>
</feature>
<organism evidence="2 3">
    <name type="scientific">Desmospora activa DSM 45169</name>
    <dbReference type="NCBI Taxonomy" id="1121389"/>
    <lineage>
        <taxon>Bacteria</taxon>
        <taxon>Bacillati</taxon>
        <taxon>Bacillota</taxon>
        <taxon>Bacilli</taxon>
        <taxon>Bacillales</taxon>
        <taxon>Thermoactinomycetaceae</taxon>
        <taxon>Desmospora</taxon>
    </lineage>
</organism>
<keyword evidence="1" id="KW-0732">Signal</keyword>
<gene>
    <name evidence="2" type="ORF">C8J48_2354</name>
</gene>
<reference evidence="2 3" key="1">
    <citation type="submission" date="2018-04" db="EMBL/GenBank/DDBJ databases">
        <title>Genomic Encyclopedia of Archaeal and Bacterial Type Strains, Phase II (KMG-II): from individual species to whole genera.</title>
        <authorList>
            <person name="Goeker M."/>
        </authorList>
    </citation>
    <scope>NUCLEOTIDE SEQUENCE [LARGE SCALE GENOMIC DNA]</scope>
    <source>
        <strain evidence="2 3">DSM 45169</strain>
    </source>
</reference>
<dbReference type="PROSITE" id="PS51257">
    <property type="entry name" value="PROKAR_LIPOPROTEIN"/>
    <property type="match status" value="1"/>
</dbReference>
<evidence type="ECO:0000256" key="1">
    <source>
        <dbReference type="SAM" id="SignalP"/>
    </source>
</evidence>
<comment type="caution">
    <text evidence="2">The sequence shown here is derived from an EMBL/GenBank/DDBJ whole genome shotgun (WGS) entry which is preliminary data.</text>
</comment>
<keyword evidence="3" id="KW-1185">Reference proteome</keyword>
<feature type="signal peptide" evidence="1">
    <location>
        <begin position="1"/>
        <end position="23"/>
    </location>
</feature>
<proteinExistence type="predicted"/>
<dbReference type="AlphaFoldDB" id="A0A2T4ZCV5"/>
<dbReference type="Proteomes" id="UP000241639">
    <property type="component" value="Unassembled WGS sequence"/>
</dbReference>
<accession>A0A2T4ZCV5</accession>
<protein>
    <submittedName>
        <fullName evidence="2">Uncharacterized protein</fullName>
    </submittedName>
</protein>
<evidence type="ECO:0000313" key="3">
    <source>
        <dbReference type="Proteomes" id="UP000241639"/>
    </source>
</evidence>
<evidence type="ECO:0000313" key="2">
    <source>
        <dbReference type="EMBL" id="PTM59724.1"/>
    </source>
</evidence>
<dbReference type="OrthoDB" id="4503530at2"/>